<feature type="region of interest" description="Disordered" evidence="1">
    <location>
        <begin position="1"/>
        <end position="22"/>
    </location>
</feature>
<dbReference type="PANTHER" id="PTHR43857">
    <property type="entry name" value="BLR7761 PROTEIN"/>
    <property type="match status" value="1"/>
</dbReference>
<reference evidence="2 3" key="1">
    <citation type="submission" date="2023-09" db="EMBL/GenBank/DDBJ databases">
        <title>Whole genome shotgun sequencing (WGS) of Bosea sp. ZW T0_25, isolated from stored onions (Allium cepa).</title>
        <authorList>
            <person name="Stoll D.A."/>
            <person name="Huch M."/>
        </authorList>
    </citation>
    <scope>NUCLEOTIDE SEQUENCE [LARGE SCALE GENOMIC DNA]</scope>
    <source>
        <strain evidence="2 3">ZW T0_25</strain>
    </source>
</reference>
<evidence type="ECO:0000313" key="3">
    <source>
        <dbReference type="Proteomes" id="UP001254257"/>
    </source>
</evidence>
<dbReference type="Proteomes" id="UP001254257">
    <property type="component" value="Unassembled WGS sequence"/>
</dbReference>
<gene>
    <name evidence="2" type="ORF">RKE40_24655</name>
</gene>
<organism evidence="2 3">
    <name type="scientific">Bosea rubneri</name>
    <dbReference type="NCBI Taxonomy" id="3075434"/>
    <lineage>
        <taxon>Bacteria</taxon>
        <taxon>Pseudomonadati</taxon>
        <taxon>Pseudomonadota</taxon>
        <taxon>Alphaproteobacteria</taxon>
        <taxon>Hyphomicrobiales</taxon>
        <taxon>Boseaceae</taxon>
        <taxon>Bosea</taxon>
    </lineage>
</organism>
<sequence length="143" mass="15047">MSSGAPPSDLATRKPRPVLPDGWPQPRGYANGMIAQGKVLTTGGLVGWDVNGVFARDFLGQVGQTLANIKAVVEAGGGEVTDIMRLTWYVTDIEAYRGCLSELGPVYRAHLGRHFPAMAVVAVSALVEPEAMVEIEATAVLAG</sequence>
<dbReference type="SUPFAM" id="SSF55298">
    <property type="entry name" value="YjgF-like"/>
    <property type="match status" value="1"/>
</dbReference>
<dbReference type="GO" id="GO:0016787">
    <property type="term" value="F:hydrolase activity"/>
    <property type="evidence" value="ECO:0007669"/>
    <property type="project" value="UniProtKB-KW"/>
</dbReference>
<dbReference type="EC" id="3.5.-.-" evidence="2"/>
<protein>
    <submittedName>
        <fullName evidence="2">RidA family protein</fullName>
        <ecNumber evidence="2">3.5.-.-</ecNumber>
    </submittedName>
</protein>
<dbReference type="PANTHER" id="PTHR43857:SF1">
    <property type="entry name" value="YJGH FAMILY PROTEIN"/>
    <property type="match status" value="1"/>
</dbReference>
<dbReference type="InterPro" id="IPR006175">
    <property type="entry name" value="YjgF/YER057c/UK114"/>
</dbReference>
<dbReference type="RefSeq" id="WP_316020840.1">
    <property type="nucleotide sequence ID" value="NZ_JAWDID010000058.1"/>
</dbReference>
<dbReference type="CDD" id="cd00448">
    <property type="entry name" value="YjgF_YER057c_UK114_family"/>
    <property type="match status" value="1"/>
</dbReference>
<name>A0ABU3SE81_9HYPH</name>
<dbReference type="EMBL" id="JAWDID010000058">
    <property type="protein sequence ID" value="MDU0343100.1"/>
    <property type="molecule type" value="Genomic_DNA"/>
</dbReference>
<accession>A0ABU3SE81</accession>
<dbReference type="Pfam" id="PF01042">
    <property type="entry name" value="Ribonuc_L-PSP"/>
    <property type="match status" value="1"/>
</dbReference>
<comment type="caution">
    <text evidence="2">The sequence shown here is derived from an EMBL/GenBank/DDBJ whole genome shotgun (WGS) entry which is preliminary data.</text>
</comment>
<dbReference type="InterPro" id="IPR035959">
    <property type="entry name" value="RutC-like_sf"/>
</dbReference>
<evidence type="ECO:0000256" key="1">
    <source>
        <dbReference type="SAM" id="MobiDB-lite"/>
    </source>
</evidence>
<dbReference type="Gene3D" id="3.30.1330.40">
    <property type="entry name" value="RutC-like"/>
    <property type="match status" value="1"/>
</dbReference>
<proteinExistence type="predicted"/>
<keyword evidence="3" id="KW-1185">Reference proteome</keyword>
<keyword evidence="2" id="KW-0378">Hydrolase</keyword>
<evidence type="ECO:0000313" key="2">
    <source>
        <dbReference type="EMBL" id="MDU0343100.1"/>
    </source>
</evidence>